<dbReference type="SMART" id="SM00166">
    <property type="entry name" value="UBX"/>
    <property type="match status" value="1"/>
</dbReference>
<dbReference type="GO" id="GO:0031397">
    <property type="term" value="P:negative regulation of protein ubiquitination"/>
    <property type="evidence" value="ECO:0000318"/>
    <property type="project" value="GO_Central"/>
</dbReference>
<dbReference type="KEGG" id="spu:579681"/>
<dbReference type="GO" id="GO:0005737">
    <property type="term" value="C:cytoplasm"/>
    <property type="evidence" value="ECO:0000318"/>
    <property type="project" value="GO_Central"/>
</dbReference>
<dbReference type="PROSITE" id="PS50030">
    <property type="entry name" value="UBA"/>
    <property type="match status" value="1"/>
</dbReference>
<dbReference type="PANTHER" id="PTHR46340:SF1">
    <property type="entry name" value="UBX DOMAIN-CONTAINING PROTEIN 1"/>
    <property type="match status" value="1"/>
</dbReference>
<proteinExistence type="predicted"/>
<evidence type="ECO:0000259" key="5">
    <source>
        <dbReference type="PROSITE" id="PS50030"/>
    </source>
</evidence>
<dbReference type="SUPFAM" id="SSF54236">
    <property type="entry name" value="Ubiquitin-like"/>
    <property type="match status" value="1"/>
</dbReference>
<keyword evidence="2" id="KW-0963">Cytoplasm</keyword>
<dbReference type="AlphaFoldDB" id="A0A7M7TGE3"/>
<feature type="compositionally biased region" description="Pro residues" evidence="4">
    <location>
        <begin position="227"/>
        <end position="239"/>
    </location>
</feature>
<keyword evidence="8" id="KW-1185">Reference proteome</keyword>
<dbReference type="InterPro" id="IPR029071">
    <property type="entry name" value="Ubiquitin-like_domsf"/>
</dbReference>
<organism evidence="7 8">
    <name type="scientific">Strongylocentrotus purpuratus</name>
    <name type="common">Purple sea urchin</name>
    <dbReference type="NCBI Taxonomy" id="7668"/>
    <lineage>
        <taxon>Eukaryota</taxon>
        <taxon>Metazoa</taxon>
        <taxon>Echinodermata</taxon>
        <taxon>Eleutherozoa</taxon>
        <taxon>Echinozoa</taxon>
        <taxon>Echinoidea</taxon>
        <taxon>Euechinoidea</taxon>
        <taxon>Echinacea</taxon>
        <taxon>Camarodonta</taxon>
        <taxon>Echinidea</taxon>
        <taxon>Strongylocentrotidae</taxon>
        <taxon>Strongylocentrotus</taxon>
    </lineage>
</organism>
<feature type="compositionally biased region" description="Low complexity" evidence="4">
    <location>
        <begin position="63"/>
        <end position="72"/>
    </location>
</feature>
<dbReference type="CTD" id="51035"/>
<dbReference type="InParanoid" id="A0A7M7TGE3"/>
<evidence type="ECO:0000256" key="3">
    <source>
        <dbReference type="ARBA" id="ARBA00023054"/>
    </source>
</evidence>
<dbReference type="Pfam" id="PF22562">
    <property type="entry name" value="UBA_7"/>
    <property type="match status" value="1"/>
</dbReference>
<dbReference type="PROSITE" id="PS00028">
    <property type="entry name" value="ZINC_FINGER_C2H2_1"/>
    <property type="match status" value="1"/>
</dbReference>
<feature type="domain" description="UBA" evidence="5">
    <location>
        <begin position="1"/>
        <end position="40"/>
    </location>
</feature>
<feature type="region of interest" description="Disordered" evidence="4">
    <location>
        <begin position="101"/>
        <end position="128"/>
    </location>
</feature>
<protein>
    <recommendedName>
        <fullName evidence="9">UBX domain-containing protein 1</fullName>
    </recommendedName>
</protein>
<dbReference type="InterPro" id="IPR013087">
    <property type="entry name" value="Znf_C2H2_type"/>
</dbReference>
<dbReference type="SMART" id="SM00165">
    <property type="entry name" value="UBA"/>
    <property type="match status" value="1"/>
</dbReference>
<keyword evidence="3" id="KW-0175">Coiled coil</keyword>
<dbReference type="OrthoDB" id="10254930at2759"/>
<dbReference type="FunCoup" id="A0A7M7TGE3">
    <property type="interactions" value="1788"/>
</dbReference>
<dbReference type="GO" id="GO:0036435">
    <property type="term" value="F:K48-linked polyubiquitin modification-dependent protein binding"/>
    <property type="evidence" value="ECO:0000318"/>
    <property type="project" value="GO_Central"/>
</dbReference>
<feature type="region of interest" description="Disordered" evidence="4">
    <location>
        <begin position="43"/>
        <end position="86"/>
    </location>
</feature>
<dbReference type="GO" id="GO:0005634">
    <property type="term" value="C:nucleus"/>
    <property type="evidence" value="ECO:0000318"/>
    <property type="project" value="GO_Central"/>
</dbReference>
<dbReference type="PANTHER" id="PTHR46340">
    <property type="entry name" value="UBX DOMAIN-CONTAINING PROTEIN 1"/>
    <property type="match status" value="1"/>
</dbReference>
<feature type="region of interest" description="Disordered" evidence="4">
    <location>
        <begin position="213"/>
        <end position="252"/>
    </location>
</feature>
<sequence length="332" mass="36681">MPTDVDTLMEMGFPRNRAEKALAKTAYKGVQNAMDWLFAHNDDADIDDPFEVPAGKTLGTSESDSGAASGDSKPAGETPAEPVQVKSIKCDECGKKLRTPEDIQVHAGRTGHQSFSESTEEIKPLTEEEKKEQLAKLQERLKQKQLERVAKEKQEVLDKEKMRRKQGKQMVQAKQQHDIDEAKLLAAKKKKEKNEEKLARQRVKEQIACDRADRAARAAMKHEGVPPAQPPAAPAPAPVPATSSTAPKKEYDTTRLQVRLSNGSTITQSFGAMEPLAAVRVYIELNRTDGQTGAFSLMTPFPRKVFTSEDMEKPLKELGLVPSAVLTITRPQ</sequence>
<dbReference type="CDD" id="cd01772">
    <property type="entry name" value="UBX_UBXN1"/>
    <property type="match status" value="1"/>
</dbReference>
<dbReference type="FunFam" id="1.10.8.10:FF:000044">
    <property type="entry name" value="UBX domain-containing protein 1"/>
    <property type="match status" value="1"/>
</dbReference>
<evidence type="ECO:0000259" key="6">
    <source>
        <dbReference type="PROSITE" id="PS50033"/>
    </source>
</evidence>
<accession>A0A7M7TGE3</accession>
<feature type="domain" description="UBX" evidence="6">
    <location>
        <begin position="249"/>
        <end position="328"/>
    </location>
</feature>
<evidence type="ECO:0008006" key="9">
    <source>
        <dbReference type="Google" id="ProtNLM"/>
    </source>
</evidence>
<dbReference type="GO" id="GO:0032435">
    <property type="term" value="P:negative regulation of proteasomal ubiquitin-dependent protein catabolic process"/>
    <property type="evidence" value="ECO:0000318"/>
    <property type="project" value="GO_Central"/>
</dbReference>
<reference evidence="8" key="1">
    <citation type="submission" date="2015-02" db="EMBL/GenBank/DDBJ databases">
        <title>Genome sequencing for Strongylocentrotus purpuratus.</title>
        <authorList>
            <person name="Murali S."/>
            <person name="Liu Y."/>
            <person name="Vee V."/>
            <person name="English A."/>
            <person name="Wang M."/>
            <person name="Skinner E."/>
            <person name="Han Y."/>
            <person name="Muzny D.M."/>
            <person name="Worley K.C."/>
            <person name="Gibbs R.A."/>
        </authorList>
    </citation>
    <scope>NUCLEOTIDE SEQUENCE</scope>
</reference>
<dbReference type="GO" id="GO:1903094">
    <property type="term" value="P:negative regulation of protein K48-linked deubiquitination"/>
    <property type="evidence" value="ECO:0000318"/>
    <property type="project" value="GO_Central"/>
</dbReference>
<dbReference type="RefSeq" id="XP_784876.1">
    <property type="nucleotide sequence ID" value="XM_779783.5"/>
</dbReference>
<dbReference type="Gene3D" id="3.10.20.90">
    <property type="entry name" value="Phosphatidylinositol 3-kinase Catalytic Subunit, Chain A, domain 1"/>
    <property type="match status" value="1"/>
</dbReference>
<reference evidence="7" key="2">
    <citation type="submission" date="2021-01" db="UniProtKB">
        <authorList>
            <consortium name="EnsemblMetazoa"/>
        </authorList>
    </citation>
    <scope>IDENTIFICATION</scope>
</reference>
<dbReference type="InterPro" id="IPR001012">
    <property type="entry name" value="UBX_dom"/>
</dbReference>
<evidence type="ECO:0000256" key="4">
    <source>
        <dbReference type="SAM" id="MobiDB-lite"/>
    </source>
</evidence>
<evidence type="ECO:0000256" key="1">
    <source>
        <dbReference type="ARBA" id="ARBA00004496"/>
    </source>
</evidence>
<dbReference type="InterPro" id="IPR009060">
    <property type="entry name" value="UBA-like_sf"/>
</dbReference>
<dbReference type="Pfam" id="PF00789">
    <property type="entry name" value="UBX"/>
    <property type="match status" value="1"/>
</dbReference>
<dbReference type="Gene3D" id="1.10.8.10">
    <property type="entry name" value="DNA helicase RuvA subunit, C-terminal domain"/>
    <property type="match status" value="1"/>
</dbReference>
<dbReference type="EnsemblMetazoa" id="XM_779783">
    <property type="protein sequence ID" value="XP_784876"/>
    <property type="gene ID" value="LOC579681"/>
</dbReference>
<dbReference type="InterPro" id="IPR041923">
    <property type="entry name" value="UBA_UBXN1"/>
</dbReference>
<dbReference type="CDD" id="cd14302">
    <property type="entry name" value="UBA_UBXN1"/>
    <property type="match status" value="1"/>
</dbReference>
<dbReference type="Proteomes" id="UP000007110">
    <property type="component" value="Unassembled WGS sequence"/>
</dbReference>
<dbReference type="InterPro" id="IPR015940">
    <property type="entry name" value="UBA"/>
</dbReference>
<feature type="region of interest" description="Disordered" evidence="4">
    <location>
        <begin position="157"/>
        <end position="177"/>
    </location>
</feature>
<evidence type="ECO:0000256" key="2">
    <source>
        <dbReference type="ARBA" id="ARBA00022490"/>
    </source>
</evidence>
<dbReference type="SUPFAM" id="SSF46934">
    <property type="entry name" value="UBA-like"/>
    <property type="match status" value="1"/>
</dbReference>
<dbReference type="GeneID" id="579681"/>
<comment type="subcellular location">
    <subcellularLocation>
        <location evidence="1">Cytoplasm</location>
    </subcellularLocation>
</comment>
<dbReference type="PROSITE" id="PS50033">
    <property type="entry name" value="UBX"/>
    <property type="match status" value="1"/>
</dbReference>
<dbReference type="OMA" id="AQHFPRK"/>
<evidence type="ECO:0000313" key="7">
    <source>
        <dbReference type="EnsemblMetazoa" id="XP_784876"/>
    </source>
</evidence>
<feature type="compositionally biased region" description="Basic and acidic residues" evidence="4">
    <location>
        <begin position="213"/>
        <end position="224"/>
    </location>
</feature>
<name>A0A7M7TGE3_STRPU</name>
<evidence type="ECO:0000313" key="8">
    <source>
        <dbReference type="Proteomes" id="UP000007110"/>
    </source>
</evidence>